<dbReference type="NCBIfam" id="TIGR01614">
    <property type="entry name" value="PME_inhib"/>
    <property type="match status" value="1"/>
</dbReference>
<keyword evidence="8" id="KW-0812">Transmembrane</keyword>
<evidence type="ECO:0000256" key="7">
    <source>
        <dbReference type="ARBA" id="ARBA00047928"/>
    </source>
</evidence>
<reference evidence="10 11" key="1">
    <citation type="journal article" date="2013" name="BMC Genomics">
        <title>The miniature genome of a carnivorous plant Genlisea aurea contains a low number of genes and short non-coding sequences.</title>
        <authorList>
            <person name="Leushkin E.V."/>
            <person name="Sutormin R.A."/>
            <person name="Nabieva E.R."/>
            <person name="Penin A.A."/>
            <person name="Kondrashov A.S."/>
            <person name="Logacheva M.D."/>
        </authorList>
    </citation>
    <scope>NUCLEOTIDE SEQUENCE [LARGE SCALE GENOMIC DNA]</scope>
</reference>
<sequence>MGGVVGSKKILAGGITAVVLIAIAVAVFVFAFTKHSGGGGGGDAGNANNNNNSNSNAAIKNAVRAVCSSTSYRETCETSLSQVNTTDPKELLKYAMEVALRGVGDLLANSTLLRRAAEDAATRDALYVCEDVFDLAVDEMRRSLEKVGELELSKMSEYAGDVRTWLSAVVTNQETCIDAFQNTTGDVGKKMENLMKTVREMSSNCLAIVTQMSDLASQLEIGGVRRKMMSDEPPRGWRRRLLEADRTPDAVVALDGSARFSSINDAISAAPEMNARPFVIHVKEGLYAETVVVPKKKDNIVLIGDGPEKTRITGNLNFAAGVKTFVTATVAVNARDFFARDIAVENTAGPEGHQAVALRVSGDRAVFYNVHIDG</sequence>
<evidence type="ECO:0000313" key="11">
    <source>
        <dbReference type="Proteomes" id="UP000015453"/>
    </source>
</evidence>
<keyword evidence="4" id="KW-0378">Hydrolase</keyword>
<keyword evidence="11" id="KW-1185">Reference proteome</keyword>
<dbReference type="InterPro" id="IPR000070">
    <property type="entry name" value="Pectinesterase_cat"/>
</dbReference>
<dbReference type="FunFam" id="1.20.140.40:FF:000001">
    <property type="entry name" value="Pectinesterase"/>
    <property type="match status" value="1"/>
</dbReference>
<dbReference type="GO" id="GO:0042545">
    <property type="term" value="P:cell wall modification"/>
    <property type="evidence" value="ECO:0007669"/>
    <property type="project" value="InterPro"/>
</dbReference>
<feature type="domain" description="Pectinesterase inhibitor" evidence="9">
    <location>
        <begin position="58"/>
        <end position="208"/>
    </location>
</feature>
<evidence type="ECO:0000256" key="6">
    <source>
        <dbReference type="ARBA" id="ARBA00023316"/>
    </source>
</evidence>
<dbReference type="UniPathway" id="UPA00545">
    <property type="reaction ID" value="UER00823"/>
</dbReference>
<comment type="pathway">
    <text evidence="1">Glycan metabolism; pectin degradation; 2-dehydro-3-deoxy-D-gluconate from pectin: step 1/5.</text>
</comment>
<proteinExistence type="inferred from homology"/>
<evidence type="ECO:0000256" key="2">
    <source>
        <dbReference type="ARBA" id="ARBA00006027"/>
    </source>
</evidence>
<gene>
    <name evidence="10" type="ORF">M569_16705</name>
</gene>
<name>S8C0Y0_9LAMI</name>
<dbReference type="Gene3D" id="2.160.20.10">
    <property type="entry name" value="Single-stranded right-handed beta-helix, Pectin lyase-like"/>
    <property type="match status" value="1"/>
</dbReference>
<dbReference type="SUPFAM" id="SSF51126">
    <property type="entry name" value="Pectin lyase-like"/>
    <property type="match status" value="1"/>
</dbReference>
<comment type="similarity">
    <text evidence="3">In the C-terminal section; belongs to the pectinesterase family.</text>
</comment>
<dbReference type="GO" id="GO:0045490">
    <property type="term" value="P:pectin catabolic process"/>
    <property type="evidence" value="ECO:0007669"/>
    <property type="project" value="UniProtKB-UniPathway"/>
</dbReference>
<comment type="caution">
    <text evidence="10">The sequence shown here is derived from an EMBL/GenBank/DDBJ whole genome shotgun (WGS) entry which is preliminary data.</text>
</comment>
<dbReference type="InterPro" id="IPR006501">
    <property type="entry name" value="Pectinesterase_inhib_dom"/>
</dbReference>
<dbReference type="OrthoDB" id="2019149at2759"/>
<keyword evidence="8" id="KW-0472">Membrane</keyword>
<keyword evidence="6" id="KW-0961">Cell wall biogenesis/degradation</keyword>
<dbReference type="AlphaFoldDB" id="S8C0Y0"/>
<evidence type="ECO:0000256" key="4">
    <source>
        <dbReference type="ARBA" id="ARBA00022801"/>
    </source>
</evidence>
<evidence type="ECO:0000259" key="9">
    <source>
        <dbReference type="SMART" id="SM00856"/>
    </source>
</evidence>
<dbReference type="CDD" id="cd15798">
    <property type="entry name" value="PMEI-like_3"/>
    <property type="match status" value="1"/>
</dbReference>
<protein>
    <submittedName>
        <fullName evidence="10">Pectinesterase</fullName>
    </submittedName>
</protein>
<dbReference type="InterPro" id="IPR011050">
    <property type="entry name" value="Pectin_lyase_fold/virulence"/>
</dbReference>
<dbReference type="GO" id="GO:0030599">
    <property type="term" value="F:pectinesterase activity"/>
    <property type="evidence" value="ECO:0007669"/>
    <property type="project" value="UniProtKB-EC"/>
</dbReference>
<dbReference type="EMBL" id="AUSU01009529">
    <property type="protein sequence ID" value="EPS58111.1"/>
    <property type="molecule type" value="Genomic_DNA"/>
</dbReference>
<organism evidence="10 11">
    <name type="scientific">Genlisea aurea</name>
    <dbReference type="NCBI Taxonomy" id="192259"/>
    <lineage>
        <taxon>Eukaryota</taxon>
        <taxon>Viridiplantae</taxon>
        <taxon>Streptophyta</taxon>
        <taxon>Embryophyta</taxon>
        <taxon>Tracheophyta</taxon>
        <taxon>Spermatophyta</taxon>
        <taxon>Magnoliopsida</taxon>
        <taxon>eudicotyledons</taxon>
        <taxon>Gunneridae</taxon>
        <taxon>Pentapetalae</taxon>
        <taxon>asterids</taxon>
        <taxon>lamiids</taxon>
        <taxon>Lamiales</taxon>
        <taxon>Lentibulariaceae</taxon>
        <taxon>Genlisea</taxon>
    </lineage>
</organism>
<keyword evidence="5" id="KW-0063">Aspartyl esterase</keyword>
<feature type="transmembrane region" description="Helical" evidence="8">
    <location>
        <begin position="12"/>
        <end position="32"/>
    </location>
</feature>
<dbReference type="InterPro" id="IPR012334">
    <property type="entry name" value="Pectin_lyas_fold"/>
</dbReference>
<dbReference type="Gene3D" id="1.20.140.40">
    <property type="entry name" value="Invertase/pectin methylesterase inhibitor family protein"/>
    <property type="match status" value="1"/>
</dbReference>
<dbReference type="PANTHER" id="PTHR31707">
    <property type="entry name" value="PECTINESTERASE"/>
    <property type="match status" value="1"/>
</dbReference>
<dbReference type="SUPFAM" id="SSF101148">
    <property type="entry name" value="Plant invertase/pectin methylesterase inhibitor"/>
    <property type="match status" value="1"/>
</dbReference>
<dbReference type="SMART" id="SM00856">
    <property type="entry name" value="PMEI"/>
    <property type="match status" value="1"/>
</dbReference>
<dbReference type="GO" id="GO:0004857">
    <property type="term" value="F:enzyme inhibitor activity"/>
    <property type="evidence" value="ECO:0007669"/>
    <property type="project" value="InterPro"/>
</dbReference>
<evidence type="ECO:0000256" key="1">
    <source>
        <dbReference type="ARBA" id="ARBA00005184"/>
    </source>
</evidence>
<dbReference type="Pfam" id="PF04043">
    <property type="entry name" value="PMEI"/>
    <property type="match status" value="1"/>
</dbReference>
<evidence type="ECO:0000256" key="8">
    <source>
        <dbReference type="SAM" id="Phobius"/>
    </source>
</evidence>
<keyword evidence="8" id="KW-1133">Transmembrane helix</keyword>
<dbReference type="Proteomes" id="UP000015453">
    <property type="component" value="Unassembled WGS sequence"/>
</dbReference>
<dbReference type="InterPro" id="IPR035513">
    <property type="entry name" value="Invertase/methylesterase_inhib"/>
</dbReference>
<comment type="catalytic activity">
    <reaction evidence="7">
        <text>[(1-&gt;4)-alpha-D-galacturonosyl methyl ester](n) + n H2O = [(1-&gt;4)-alpha-D-galacturonosyl](n) + n methanol + n H(+)</text>
        <dbReference type="Rhea" id="RHEA:22380"/>
        <dbReference type="Rhea" id="RHEA-COMP:14570"/>
        <dbReference type="Rhea" id="RHEA-COMP:14573"/>
        <dbReference type="ChEBI" id="CHEBI:15377"/>
        <dbReference type="ChEBI" id="CHEBI:15378"/>
        <dbReference type="ChEBI" id="CHEBI:17790"/>
        <dbReference type="ChEBI" id="CHEBI:140522"/>
        <dbReference type="ChEBI" id="CHEBI:140523"/>
        <dbReference type="EC" id="3.1.1.11"/>
    </reaction>
</comment>
<comment type="similarity">
    <text evidence="2">In the N-terminal section; belongs to the PMEI family.</text>
</comment>
<evidence type="ECO:0000256" key="3">
    <source>
        <dbReference type="ARBA" id="ARBA00007786"/>
    </source>
</evidence>
<dbReference type="Pfam" id="PF01095">
    <property type="entry name" value="Pectinesterase"/>
    <property type="match status" value="1"/>
</dbReference>
<evidence type="ECO:0000256" key="5">
    <source>
        <dbReference type="ARBA" id="ARBA00023085"/>
    </source>
</evidence>
<evidence type="ECO:0000313" key="10">
    <source>
        <dbReference type="EMBL" id="EPS58111.1"/>
    </source>
</evidence>
<accession>S8C0Y0</accession>